<dbReference type="OrthoDB" id="20109at2759"/>
<dbReference type="EMBL" id="CAKASE010000051">
    <property type="protein sequence ID" value="CAG9564607.1"/>
    <property type="molecule type" value="Genomic_DNA"/>
</dbReference>
<evidence type="ECO:0000313" key="2">
    <source>
        <dbReference type="Proteomes" id="UP000789524"/>
    </source>
</evidence>
<reference evidence="1" key="1">
    <citation type="submission" date="2021-09" db="EMBL/GenBank/DDBJ databases">
        <authorList>
            <person name="Martin H S."/>
        </authorList>
    </citation>
    <scope>NUCLEOTIDE SEQUENCE</scope>
</reference>
<comment type="caution">
    <text evidence="1">The sequence shown here is derived from an EMBL/GenBank/DDBJ whole genome shotgun (WGS) entry which is preliminary data.</text>
</comment>
<dbReference type="Proteomes" id="UP000789524">
    <property type="component" value="Unassembled WGS sequence"/>
</dbReference>
<gene>
    <name evidence="1" type="ORF">DCHRY22_LOCUS5581</name>
</gene>
<keyword evidence="2" id="KW-1185">Reference proteome</keyword>
<name>A0A8J2QK37_9NEOP</name>
<accession>A0A8J2QK37</accession>
<organism evidence="1 2">
    <name type="scientific">Danaus chrysippus</name>
    <name type="common">African queen</name>
    <dbReference type="NCBI Taxonomy" id="151541"/>
    <lineage>
        <taxon>Eukaryota</taxon>
        <taxon>Metazoa</taxon>
        <taxon>Ecdysozoa</taxon>
        <taxon>Arthropoda</taxon>
        <taxon>Hexapoda</taxon>
        <taxon>Insecta</taxon>
        <taxon>Pterygota</taxon>
        <taxon>Neoptera</taxon>
        <taxon>Endopterygota</taxon>
        <taxon>Lepidoptera</taxon>
        <taxon>Glossata</taxon>
        <taxon>Ditrysia</taxon>
        <taxon>Papilionoidea</taxon>
        <taxon>Nymphalidae</taxon>
        <taxon>Danainae</taxon>
        <taxon>Danaini</taxon>
        <taxon>Danaina</taxon>
        <taxon>Danaus</taxon>
        <taxon>Anosia</taxon>
    </lineage>
</organism>
<evidence type="ECO:0000313" key="1">
    <source>
        <dbReference type="EMBL" id="CAG9564607.1"/>
    </source>
</evidence>
<dbReference type="Gene3D" id="3.30.1330.30">
    <property type="match status" value="1"/>
</dbReference>
<dbReference type="InterPro" id="IPR029064">
    <property type="entry name" value="Ribosomal_eL30-like_sf"/>
</dbReference>
<protein>
    <submittedName>
        <fullName evidence="1">(African queen) hypothetical protein</fullName>
    </submittedName>
</protein>
<sequence length="274" mass="31587">MIGRKGKIKKTIKNVLCRPDPVKWPLINDAERNSLKSVLELYKIHVPQFKKPHWNEIKLMPKGDRPKPSPLQRVKGLLFGISECKNAITDGQCCSVLIEANVNPRTIVQPIIEKCYSLNIPILCVENLRQMSKIYFGIKTSCLCVTNDCSTDLSIEIKEIFQNYKPSKHIKFDKIIDDTENNEKSRQINGDKKIIETNIVEPYLFRTDKKTRVFNPSGPKEKTNDTNKFSGQQYIKVSDEKMEVDVSNATERTAYMRMILKRISNNPNRVKSKQ</sequence>
<dbReference type="AlphaFoldDB" id="A0A8J2QK37"/>
<proteinExistence type="predicted"/>
<dbReference type="SUPFAM" id="SSF55315">
    <property type="entry name" value="L30e-like"/>
    <property type="match status" value="1"/>
</dbReference>